<sequence length="31" mass="3605">MLDTLVSGIVDLIMGVVFEDPLKEIWKKWTK</sequence>
<dbReference type="AlphaFoldDB" id="A0A840DV00"/>
<evidence type="ECO:0000313" key="2">
    <source>
        <dbReference type="Proteomes" id="UP000559598"/>
    </source>
</evidence>
<reference evidence="1 2" key="1">
    <citation type="submission" date="2020-08" db="EMBL/GenBank/DDBJ databases">
        <title>Genomic Encyclopedia of Type Strains, Phase IV (KMG-IV): sequencing the most valuable type-strain genomes for metagenomic binning, comparative biology and taxonomic classification.</title>
        <authorList>
            <person name="Goeker M."/>
        </authorList>
    </citation>
    <scope>NUCLEOTIDE SEQUENCE [LARGE SCALE GENOMIC DNA]</scope>
    <source>
        <strain evidence="1 2">DSM 17075</strain>
    </source>
</reference>
<gene>
    <name evidence="1" type="ORF">GGR02_000676</name>
</gene>
<comment type="caution">
    <text evidence="1">The sequence shown here is derived from an EMBL/GenBank/DDBJ whole genome shotgun (WGS) entry which is preliminary data.</text>
</comment>
<protein>
    <submittedName>
        <fullName evidence="1">Uncharacterized protein</fullName>
    </submittedName>
</protein>
<dbReference type="Proteomes" id="UP000559598">
    <property type="component" value="Unassembled WGS sequence"/>
</dbReference>
<evidence type="ECO:0000313" key="1">
    <source>
        <dbReference type="EMBL" id="MBB4072916.1"/>
    </source>
</evidence>
<proteinExistence type="predicted"/>
<name>A0A840DV00_9BACL</name>
<organism evidence="1 2">
    <name type="scientific">Anoxybacteroides voinovskiense</name>
    <dbReference type="NCBI Taxonomy" id="230470"/>
    <lineage>
        <taxon>Bacteria</taxon>
        <taxon>Bacillati</taxon>
        <taxon>Bacillota</taxon>
        <taxon>Bacilli</taxon>
        <taxon>Bacillales</taxon>
        <taxon>Anoxybacillaceae</taxon>
        <taxon>Anoxybacteroides</taxon>
    </lineage>
</organism>
<dbReference type="EMBL" id="JACIDE010000003">
    <property type="protein sequence ID" value="MBB4072916.1"/>
    <property type="molecule type" value="Genomic_DNA"/>
</dbReference>
<keyword evidence="2" id="KW-1185">Reference proteome</keyword>
<accession>A0A840DV00</accession>